<dbReference type="Gene3D" id="3.40.190.10">
    <property type="entry name" value="Periplasmic binding protein-like II"/>
    <property type="match status" value="1"/>
</dbReference>
<feature type="signal peptide" evidence="1">
    <location>
        <begin position="1"/>
        <end position="22"/>
    </location>
</feature>
<dbReference type="EMBL" id="FUYE01000002">
    <property type="protein sequence ID" value="SKA80174.1"/>
    <property type="molecule type" value="Genomic_DNA"/>
</dbReference>
<dbReference type="GO" id="GO:0043190">
    <property type="term" value="C:ATP-binding cassette (ABC) transporter complex"/>
    <property type="evidence" value="ECO:0007669"/>
    <property type="project" value="InterPro"/>
</dbReference>
<protein>
    <submittedName>
        <fullName evidence="3">Microcin C transport system substrate-binding protein</fullName>
    </submittedName>
</protein>
<dbReference type="GO" id="GO:0015833">
    <property type="term" value="P:peptide transport"/>
    <property type="evidence" value="ECO:0007669"/>
    <property type="project" value="TreeGrafter"/>
</dbReference>
<dbReference type="PANTHER" id="PTHR30290">
    <property type="entry name" value="PERIPLASMIC BINDING COMPONENT OF ABC TRANSPORTER"/>
    <property type="match status" value="1"/>
</dbReference>
<evidence type="ECO:0000259" key="2">
    <source>
        <dbReference type="Pfam" id="PF00496"/>
    </source>
</evidence>
<evidence type="ECO:0000313" key="4">
    <source>
        <dbReference type="Proteomes" id="UP000190774"/>
    </source>
</evidence>
<proteinExistence type="predicted"/>
<feature type="domain" description="Solute-binding protein family 5" evidence="2">
    <location>
        <begin position="130"/>
        <end position="516"/>
    </location>
</feature>
<sequence>MRFSFHQTLTALLLGCTLLISACSRTVTDDRFPPYDNTEEVKAAWQAKPDLYRFRTPADLPPNLKWETGLDYPDMGSPEAKKGGTFNYDMPNYPSTLRFMGPDGNNTFRSEHYDNIEMSLLSKHLDLDTWIPGLANEWAVSEDRLTVFFRLDPDATYSDGVKVEVEDFFMAFYMSLSKHAKDPFRADYFQREFTCITKYDERTLSVTLTKPKPDPIYSANMGPMPRHFFREFTDDFPARYQWRKMPTAGAYDIKLEDVKFGRSITLTRVKNWWAKDKKYYRYRYNADHVVYRMISSMDKAFEMFRQGKLDLFSSSAQLLPPTYWYDKGDIPELLNGYIERYSFYNQYPRIPRCIFINQSKPLLDNLDIRVGLHHAFNMEKVISVVLRDDAVRMQSAFAGFGRFTSPNLRARPYDPAKAREAFTKAGFTKSGRDGVLTNDAGKRLTFTLSVGNLPLYNQAALIWKEDALKAGVDLQIESLDFTQLFKKAAEKKHELVLAGFGATPPYPEPWQFYHSDNAYEKGTRKPKTETNNFTQTANAELDKLIDEQREAPNEDEMQRLCWLIEEKVQEQASEIPTWEVPLYRYFHWRWLRWPEGGNFKFTREANEAFAWWIDEDIKEETQKAMREGRSFGEVSRVFEQFRDPQP</sequence>
<organism evidence="3 4">
    <name type="scientific">Prosthecobacter debontii</name>
    <dbReference type="NCBI Taxonomy" id="48467"/>
    <lineage>
        <taxon>Bacteria</taxon>
        <taxon>Pseudomonadati</taxon>
        <taxon>Verrucomicrobiota</taxon>
        <taxon>Verrucomicrobiia</taxon>
        <taxon>Verrucomicrobiales</taxon>
        <taxon>Verrucomicrobiaceae</taxon>
        <taxon>Prosthecobacter</taxon>
    </lineage>
</organism>
<dbReference type="Pfam" id="PF00496">
    <property type="entry name" value="SBP_bac_5"/>
    <property type="match status" value="1"/>
</dbReference>
<gene>
    <name evidence="3" type="ORF">SAMN02745166_00593</name>
</gene>
<dbReference type="CDD" id="cd08497">
    <property type="entry name" value="MbnE-like"/>
    <property type="match status" value="1"/>
</dbReference>
<dbReference type="AlphaFoldDB" id="A0A1T4WS69"/>
<dbReference type="SUPFAM" id="SSF53850">
    <property type="entry name" value="Periplasmic binding protein-like II"/>
    <property type="match status" value="1"/>
</dbReference>
<dbReference type="InterPro" id="IPR000914">
    <property type="entry name" value="SBP_5_dom"/>
</dbReference>
<dbReference type="InterPro" id="IPR039424">
    <property type="entry name" value="SBP_5"/>
</dbReference>
<dbReference type="RefSeq" id="WP_176159192.1">
    <property type="nucleotide sequence ID" value="NZ_FUYE01000002.1"/>
</dbReference>
<keyword evidence="4" id="KW-1185">Reference proteome</keyword>
<evidence type="ECO:0000313" key="3">
    <source>
        <dbReference type="EMBL" id="SKA80174.1"/>
    </source>
</evidence>
<dbReference type="Gene3D" id="3.10.105.10">
    <property type="entry name" value="Dipeptide-binding Protein, Domain 3"/>
    <property type="match status" value="1"/>
</dbReference>
<reference evidence="4" key="1">
    <citation type="submission" date="2017-02" db="EMBL/GenBank/DDBJ databases">
        <authorList>
            <person name="Varghese N."/>
            <person name="Submissions S."/>
        </authorList>
    </citation>
    <scope>NUCLEOTIDE SEQUENCE [LARGE SCALE GENOMIC DNA]</scope>
    <source>
        <strain evidence="4">ATCC 700200</strain>
    </source>
</reference>
<dbReference type="STRING" id="48467.SAMN02745166_00593"/>
<dbReference type="GO" id="GO:0030288">
    <property type="term" value="C:outer membrane-bounded periplasmic space"/>
    <property type="evidence" value="ECO:0007669"/>
    <property type="project" value="UniProtKB-ARBA"/>
</dbReference>
<dbReference type="PROSITE" id="PS51257">
    <property type="entry name" value="PROKAR_LIPOPROTEIN"/>
    <property type="match status" value="1"/>
</dbReference>
<dbReference type="GO" id="GO:1904680">
    <property type="term" value="F:peptide transmembrane transporter activity"/>
    <property type="evidence" value="ECO:0007669"/>
    <property type="project" value="TreeGrafter"/>
</dbReference>
<dbReference type="Proteomes" id="UP000190774">
    <property type="component" value="Unassembled WGS sequence"/>
</dbReference>
<dbReference type="InterPro" id="IPR030678">
    <property type="entry name" value="Peptide/Ni-bd"/>
</dbReference>
<dbReference type="PIRSF" id="PIRSF002741">
    <property type="entry name" value="MppA"/>
    <property type="match status" value="1"/>
</dbReference>
<accession>A0A1T4WS69</accession>
<evidence type="ECO:0000256" key="1">
    <source>
        <dbReference type="SAM" id="SignalP"/>
    </source>
</evidence>
<name>A0A1T4WS69_9BACT</name>
<keyword evidence="1" id="KW-0732">Signal</keyword>
<feature type="chain" id="PRO_5013250567" evidence="1">
    <location>
        <begin position="23"/>
        <end position="646"/>
    </location>
</feature>